<dbReference type="InterPro" id="IPR001466">
    <property type="entry name" value="Beta-lactam-related"/>
</dbReference>
<dbReference type="InterPro" id="IPR012338">
    <property type="entry name" value="Beta-lactam/transpept-like"/>
</dbReference>
<dbReference type="PANTHER" id="PTHR43283:SF7">
    <property type="entry name" value="BETA-LACTAMASE-RELATED DOMAIN-CONTAINING PROTEIN"/>
    <property type="match status" value="1"/>
</dbReference>
<sequence length="445" mass="48032">MKNALLLTGLLILPLLLTVNQAKAQTSSLYFPPVTGSTWATTTPASLGWCQPQLDSLIAFAGRKSSKSLLILKDGRMVVEHYYGTYTADSAWYWASAGKSLTATLVGLARQDGLLSLTDSTSKYLGRWTSATRPQQRQIQLLHQITMTTGLDDSPPAPCDNESTTPSCLLYLTTPATRWAYHTGAYRTLQNVLVQASGVASMTTYTSQRLGTRIGMTGLWANDVFYSKARSMARFGLFILARGSWNGTQIMTDTAYFRRMTTPSQTLNRSYGYLWWLNGQPSYKLPGSQITLPGPLIPSAPADLIAALGKNDQKIYVVPSLGLVVVRQGNTAGASRLAASSFDTELWTKIMAAVSCRPTAAAAAAEAAGFLAFPNPATETLTLRQPARTTATVRLLDALGREVLRQPTAAAETSVSVAALAPGLYTAQWLDASGRVLMSRKVARQ</sequence>
<dbReference type="NCBIfam" id="TIGR04183">
    <property type="entry name" value="Por_Secre_tail"/>
    <property type="match status" value="1"/>
</dbReference>
<dbReference type="Pfam" id="PF00144">
    <property type="entry name" value="Beta-lactamase"/>
    <property type="match status" value="1"/>
</dbReference>
<dbReference type="EMBL" id="JBCEVZ010000004">
    <property type="protein sequence ID" value="MEL5993188.1"/>
    <property type="molecule type" value="Genomic_DNA"/>
</dbReference>
<gene>
    <name evidence="4" type="ORF">AAFH49_03155</name>
</gene>
<keyword evidence="1" id="KW-0732">Signal</keyword>
<feature type="domain" description="Secretion system C-terminal sorting" evidence="3">
    <location>
        <begin position="373"/>
        <end position="433"/>
    </location>
</feature>
<evidence type="ECO:0000313" key="4">
    <source>
        <dbReference type="EMBL" id="MEL5993188.1"/>
    </source>
</evidence>
<accession>A0ABU9LTG0</accession>
<feature type="domain" description="Beta-lactamase-related" evidence="2">
    <location>
        <begin position="68"/>
        <end position="330"/>
    </location>
</feature>
<protein>
    <submittedName>
        <fullName evidence="4">Serine hydrolase</fullName>
    </submittedName>
</protein>
<dbReference type="GO" id="GO:0016787">
    <property type="term" value="F:hydrolase activity"/>
    <property type="evidence" value="ECO:0007669"/>
    <property type="project" value="UniProtKB-KW"/>
</dbReference>
<dbReference type="SUPFAM" id="SSF56601">
    <property type="entry name" value="beta-lactamase/transpeptidase-like"/>
    <property type="match status" value="1"/>
</dbReference>
<evidence type="ECO:0000256" key="1">
    <source>
        <dbReference type="SAM" id="SignalP"/>
    </source>
</evidence>
<reference evidence="4 5" key="1">
    <citation type="journal article" date="2018" name="Arch. Microbiol.">
        <title>Hymenobacter segetis sp. nov., isolated from soil.</title>
        <authorList>
            <person name="Ten L.N."/>
            <person name="Lim S.J."/>
            <person name="Kim B.O."/>
            <person name="Kang I.K."/>
            <person name="Jung H.Y."/>
        </authorList>
    </citation>
    <scope>NUCLEOTIDE SEQUENCE [LARGE SCALE GENOMIC DNA]</scope>
    <source>
        <strain evidence="4 5">S7-3-11</strain>
    </source>
</reference>
<keyword evidence="4" id="KW-0378">Hydrolase</keyword>
<dbReference type="Gene3D" id="3.40.710.10">
    <property type="entry name" value="DD-peptidase/beta-lactamase superfamily"/>
    <property type="match status" value="1"/>
</dbReference>
<name>A0ABU9LTG0_9BACT</name>
<comment type="caution">
    <text evidence="4">The sequence shown here is derived from an EMBL/GenBank/DDBJ whole genome shotgun (WGS) entry which is preliminary data.</text>
</comment>
<dbReference type="InterPro" id="IPR050789">
    <property type="entry name" value="Diverse_Enzym_Activities"/>
</dbReference>
<dbReference type="InterPro" id="IPR026444">
    <property type="entry name" value="Secre_tail"/>
</dbReference>
<dbReference type="Pfam" id="PF18962">
    <property type="entry name" value="Por_Secre_tail"/>
    <property type="match status" value="1"/>
</dbReference>
<feature type="chain" id="PRO_5045492021" evidence="1">
    <location>
        <begin position="25"/>
        <end position="445"/>
    </location>
</feature>
<evidence type="ECO:0000313" key="5">
    <source>
        <dbReference type="Proteomes" id="UP001479606"/>
    </source>
</evidence>
<evidence type="ECO:0000259" key="2">
    <source>
        <dbReference type="Pfam" id="PF00144"/>
    </source>
</evidence>
<keyword evidence="5" id="KW-1185">Reference proteome</keyword>
<feature type="signal peptide" evidence="1">
    <location>
        <begin position="1"/>
        <end position="24"/>
    </location>
</feature>
<organism evidence="4 5">
    <name type="scientific">Hymenobacter segetis</name>
    <dbReference type="NCBI Taxonomy" id="2025509"/>
    <lineage>
        <taxon>Bacteria</taxon>
        <taxon>Pseudomonadati</taxon>
        <taxon>Bacteroidota</taxon>
        <taxon>Cytophagia</taxon>
        <taxon>Cytophagales</taxon>
        <taxon>Hymenobacteraceae</taxon>
        <taxon>Hymenobacter</taxon>
    </lineage>
</organism>
<evidence type="ECO:0000259" key="3">
    <source>
        <dbReference type="Pfam" id="PF18962"/>
    </source>
</evidence>
<dbReference type="Proteomes" id="UP001479606">
    <property type="component" value="Unassembled WGS sequence"/>
</dbReference>
<dbReference type="RefSeq" id="WP_342295953.1">
    <property type="nucleotide sequence ID" value="NZ_JBCEVZ010000004.1"/>
</dbReference>
<dbReference type="PANTHER" id="PTHR43283">
    <property type="entry name" value="BETA-LACTAMASE-RELATED"/>
    <property type="match status" value="1"/>
</dbReference>
<proteinExistence type="predicted"/>